<organism evidence="2 3">
    <name type="scientific">Marinomonas alcarazii</name>
    <dbReference type="NCBI Taxonomy" id="491949"/>
    <lineage>
        <taxon>Bacteria</taxon>
        <taxon>Pseudomonadati</taxon>
        <taxon>Pseudomonadota</taxon>
        <taxon>Gammaproteobacteria</taxon>
        <taxon>Oceanospirillales</taxon>
        <taxon>Oceanospirillaceae</taxon>
        <taxon>Marinomonas</taxon>
    </lineage>
</organism>
<evidence type="ECO:0000313" key="2">
    <source>
        <dbReference type="EMBL" id="PYF82211.1"/>
    </source>
</evidence>
<dbReference type="Proteomes" id="UP000247551">
    <property type="component" value="Unassembled WGS sequence"/>
</dbReference>
<evidence type="ECO:0000256" key="1">
    <source>
        <dbReference type="SAM" id="SignalP"/>
    </source>
</evidence>
<protein>
    <submittedName>
        <fullName evidence="2">ABC-type uncharacterized transport system substrate-binding protein</fullName>
    </submittedName>
</protein>
<keyword evidence="3" id="KW-1185">Reference proteome</keyword>
<proteinExistence type="predicted"/>
<dbReference type="RefSeq" id="WP_245927013.1">
    <property type="nucleotide sequence ID" value="NZ_QKLW01000003.1"/>
</dbReference>
<evidence type="ECO:0000313" key="3">
    <source>
        <dbReference type="Proteomes" id="UP000247551"/>
    </source>
</evidence>
<sequence>MMRFWLCLCVTALFAGSAMAHPHVWVDSQYRVKVDQAKIDKLEATWELDLFTSTSLIAEYDVDGDGELTGQEKLDMIDVLKSFENYGFFIKMKQDGADLLPEQVHVADVRIRDQMLWIRLAIDLPSPVNLETSTLSLAFGDDELYFAMEPLEEGLVRLSGALSEVCTPVEREATETSVAVWVDLTCQP</sequence>
<keyword evidence="1" id="KW-0732">Signal</keyword>
<dbReference type="Pfam" id="PF06226">
    <property type="entry name" value="DUF1007"/>
    <property type="match status" value="1"/>
</dbReference>
<feature type="signal peptide" evidence="1">
    <location>
        <begin position="1"/>
        <end position="20"/>
    </location>
</feature>
<name>A0A318V390_9GAMM</name>
<dbReference type="InterPro" id="IPR010412">
    <property type="entry name" value="DUF1007"/>
</dbReference>
<accession>A0A318V390</accession>
<comment type="caution">
    <text evidence="2">The sequence shown here is derived from an EMBL/GenBank/DDBJ whole genome shotgun (WGS) entry which is preliminary data.</text>
</comment>
<dbReference type="EMBL" id="QKLW01000003">
    <property type="protein sequence ID" value="PYF82211.1"/>
    <property type="molecule type" value="Genomic_DNA"/>
</dbReference>
<dbReference type="AlphaFoldDB" id="A0A318V390"/>
<reference evidence="2 3" key="1">
    <citation type="submission" date="2018-06" db="EMBL/GenBank/DDBJ databases">
        <title>Genomic Encyclopedia of Type Strains, Phase III (KMG-III): the genomes of soil and plant-associated and newly described type strains.</title>
        <authorList>
            <person name="Whitman W."/>
        </authorList>
    </citation>
    <scope>NUCLEOTIDE SEQUENCE [LARGE SCALE GENOMIC DNA]</scope>
    <source>
        <strain evidence="2 3">CECT 7730</strain>
    </source>
</reference>
<feature type="chain" id="PRO_5016311958" evidence="1">
    <location>
        <begin position="21"/>
        <end position="188"/>
    </location>
</feature>
<gene>
    <name evidence="2" type="ORF">DFP75_10337</name>
</gene>